<evidence type="ECO:0000259" key="1">
    <source>
        <dbReference type="Pfam" id="PF23669"/>
    </source>
</evidence>
<protein>
    <recommendedName>
        <fullName evidence="1">DNA replication licensing factor MCM2-like winged-helix domain-containing protein</fullName>
    </recommendedName>
</protein>
<sequence>MSKNKSNIGYIEFSYSGRQIRPCTKFIFTFQQYLLFKKDHSELLFYILRQLSQDQLAFLRGTNESQALVIEIDEKDLKDKAKQLNIHDLKPFYQSRIFENNNFVYDAARKVIIHTIPEAITAEL</sequence>
<evidence type="ECO:0000313" key="2">
    <source>
        <dbReference type="EMBL" id="KAH0821361.1"/>
    </source>
</evidence>
<dbReference type="Proteomes" id="UP000719412">
    <property type="component" value="Unassembled WGS sequence"/>
</dbReference>
<reference evidence="2" key="2">
    <citation type="submission" date="2021-08" db="EMBL/GenBank/DDBJ databases">
        <authorList>
            <person name="Eriksson T."/>
        </authorList>
    </citation>
    <scope>NUCLEOTIDE SEQUENCE</scope>
    <source>
        <strain evidence="2">Stoneville</strain>
        <tissue evidence="2">Whole head</tissue>
    </source>
</reference>
<keyword evidence="3" id="KW-1185">Reference proteome</keyword>
<evidence type="ECO:0000313" key="3">
    <source>
        <dbReference type="Proteomes" id="UP000719412"/>
    </source>
</evidence>
<comment type="caution">
    <text evidence="2">The sequence shown here is derived from an EMBL/GenBank/DDBJ whole genome shotgun (WGS) entry which is preliminary data.</text>
</comment>
<dbReference type="Pfam" id="PF23669">
    <property type="entry name" value="WHD_MCM2"/>
    <property type="match status" value="1"/>
</dbReference>
<reference evidence="2" key="1">
    <citation type="journal article" date="2020" name="J Insects Food Feed">
        <title>The yellow mealworm (Tenebrio molitor) genome: a resource for the emerging insects as food and feed industry.</title>
        <authorList>
            <person name="Eriksson T."/>
            <person name="Andere A."/>
            <person name="Kelstrup H."/>
            <person name="Emery V."/>
            <person name="Picard C."/>
        </authorList>
    </citation>
    <scope>NUCLEOTIDE SEQUENCE</scope>
    <source>
        <strain evidence="2">Stoneville</strain>
        <tissue evidence="2">Whole head</tissue>
    </source>
</reference>
<organism evidence="2 3">
    <name type="scientific">Tenebrio molitor</name>
    <name type="common">Yellow mealworm beetle</name>
    <dbReference type="NCBI Taxonomy" id="7067"/>
    <lineage>
        <taxon>Eukaryota</taxon>
        <taxon>Metazoa</taxon>
        <taxon>Ecdysozoa</taxon>
        <taxon>Arthropoda</taxon>
        <taxon>Hexapoda</taxon>
        <taxon>Insecta</taxon>
        <taxon>Pterygota</taxon>
        <taxon>Neoptera</taxon>
        <taxon>Endopterygota</taxon>
        <taxon>Coleoptera</taxon>
        <taxon>Polyphaga</taxon>
        <taxon>Cucujiformia</taxon>
        <taxon>Tenebrionidae</taxon>
        <taxon>Tenebrio</taxon>
    </lineage>
</organism>
<dbReference type="InterPro" id="IPR059098">
    <property type="entry name" value="WHD_MCM2"/>
</dbReference>
<dbReference type="EMBL" id="JABDTM020008248">
    <property type="protein sequence ID" value="KAH0821361.1"/>
    <property type="molecule type" value="Genomic_DNA"/>
</dbReference>
<dbReference type="AlphaFoldDB" id="A0A8J6LQ79"/>
<proteinExistence type="predicted"/>
<name>A0A8J6LQ79_TENMO</name>
<feature type="domain" description="DNA replication licensing factor MCM2-like winged-helix" evidence="1">
    <location>
        <begin position="38"/>
        <end position="112"/>
    </location>
</feature>
<accession>A0A8J6LQ79</accession>
<gene>
    <name evidence="2" type="ORF">GEV33_001430</name>
</gene>